<dbReference type="Gene3D" id="3.50.50.60">
    <property type="entry name" value="FAD/NAD(P)-binding domain"/>
    <property type="match status" value="1"/>
</dbReference>
<dbReference type="GeneID" id="54327227"/>
<gene>
    <name evidence="2" type="ORF">ATNIH1004_004525</name>
</gene>
<evidence type="ECO:0008006" key="4">
    <source>
        <dbReference type="Google" id="ProtNLM"/>
    </source>
</evidence>
<dbReference type="Proteomes" id="UP000324241">
    <property type="component" value="Unassembled WGS sequence"/>
</dbReference>
<dbReference type="EMBL" id="QUQM01000003">
    <property type="protein sequence ID" value="KAA8648640.1"/>
    <property type="molecule type" value="Genomic_DNA"/>
</dbReference>
<dbReference type="PANTHER" id="PTHR47356">
    <property type="entry name" value="FAD-DEPENDENT MONOOXYGENASE ASQG-RELATED"/>
    <property type="match status" value="1"/>
</dbReference>
<reference evidence="2 3" key="1">
    <citation type="submission" date="2019-08" db="EMBL/GenBank/DDBJ databases">
        <title>The genome sequence of a newly discovered highly antifungal drug resistant Aspergillus species, Aspergillus tanneri NIH 1004.</title>
        <authorList>
            <person name="Mounaud S."/>
            <person name="Singh I."/>
            <person name="Joardar V."/>
            <person name="Pakala S."/>
            <person name="Pakala S."/>
            <person name="Venepally P."/>
            <person name="Chung J.K."/>
            <person name="Losada L."/>
            <person name="Nierman W.C."/>
        </authorList>
    </citation>
    <scope>NUCLEOTIDE SEQUENCE [LARGE SCALE GENOMIC DNA]</scope>
    <source>
        <strain evidence="2 3">NIH1004</strain>
    </source>
</reference>
<sequence>MIRLPKTPKHPQAMGQKEKTPGDEERQASRRPPRTELDRHYSLHPHMHLSPPSGPSPHGSSSVIWFGNIDSGLKAAFMPLRPAVSTGAVLQLSERREFLQIMYECLPSKTPIRLKCRVPEVEDSNGVEVVVDDGTVERGNIVLGCDGVHSLVRSKMWESANKAILRRITVQEKKTFVTRYWFLFLTQPDKTFFFVFFRLRAEEEFQWPDRKRYTNADAEELAASVASHLVCETLIFREILRRRSRGSLISLEEGILSTIKLRVFASIDPSLD</sequence>
<dbReference type="RefSeq" id="XP_033428001.1">
    <property type="nucleotide sequence ID" value="XM_033569195.1"/>
</dbReference>
<dbReference type="InterPro" id="IPR050562">
    <property type="entry name" value="FAD_mOase_fung"/>
</dbReference>
<organism evidence="2 3">
    <name type="scientific">Aspergillus tanneri</name>
    <dbReference type="NCBI Taxonomy" id="1220188"/>
    <lineage>
        <taxon>Eukaryota</taxon>
        <taxon>Fungi</taxon>
        <taxon>Dikarya</taxon>
        <taxon>Ascomycota</taxon>
        <taxon>Pezizomycotina</taxon>
        <taxon>Eurotiomycetes</taxon>
        <taxon>Eurotiomycetidae</taxon>
        <taxon>Eurotiales</taxon>
        <taxon>Aspergillaceae</taxon>
        <taxon>Aspergillus</taxon>
        <taxon>Aspergillus subgen. Circumdati</taxon>
    </lineage>
</organism>
<name>A0A5M9MTI1_9EURO</name>
<dbReference type="OrthoDB" id="2431938at2759"/>
<accession>A0A5M9MTI1</accession>
<evidence type="ECO:0000313" key="3">
    <source>
        <dbReference type="Proteomes" id="UP000324241"/>
    </source>
</evidence>
<evidence type="ECO:0000313" key="2">
    <source>
        <dbReference type="EMBL" id="KAA8648640.1"/>
    </source>
</evidence>
<feature type="region of interest" description="Disordered" evidence="1">
    <location>
        <begin position="1"/>
        <end position="34"/>
    </location>
</feature>
<dbReference type="AlphaFoldDB" id="A0A5M9MTI1"/>
<dbReference type="SUPFAM" id="SSF51905">
    <property type="entry name" value="FAD/NAD(P)-binding domain"/>
    <property type="match status" value="1"/>
</dbReference>
<feature type="compositionally biased region" description="Basic and acidic residues" evidence="1">
    <location>
        <begin position="16"/>
        <end position="34"/>
    </location>
</feature>
<comment type="caution">
    <text evidence="2">The sequence shown here is derived from an EMBL/GenBank/DDBJ whole genome shotgun (WGS) entry which is preliminary data.</text>
</comment>
<evidence type="ECO:0000256" key="1">
    <source>
        <dbReference type="SAM" id="MobiDB-lite"/>
    </source>
</evidence>
<dbReference type="InterPro" id="IPR036188">
    <property type="entry name" value="FAD/NAD-bd_sf"/>
</dbReference>
<dbReference type="GO" id="GO:0004497">
    <property type="term" value="F:monooxygenase activity"/>
    <property type="evidence" value="ECO:0007669"/>
    <property type="project" value="InterPro"/>
</dbReference>
<dbReference type="PANTHER" id="PTHR47356:SF2">
    <property type="entry name" value="FAD-BINDING DOMAIN-CONTAINING PROTEIN-RELATED"/>
    <property type="match status" value="1"/>
</dbReference>
<dbReference type="VEuPathDB" id="FungiDB:EYZ11_001585"/>
<protein>
    <recommendedName>
        <fullName evidence="4">FAD-binding domain-containing protein</fullName>
    </recommendedName>
</protein>
<proteinExistence type="predicted"/>